<keyword evidence="8" id="KW-1185">Reference proteome</keyword>
<dbReference type="RefSeq" id="WP_166318248.1">
    <property type="nucleotide sequence ID" value="NZ_CP049866.1"/>
</dbReference>
<keyword evidence="2 6" id="KW-0812">Transmembrane</keyword>
<dbReference type="EMBL" id="CP049866">
    <property type="protein sequence ID" value="QIK75804.1"/>
    <property type="molecule type" value="Genomic_DNA"/>
</dbReference>
<comment type="subcellular location">
    <subcellularLocation>
        <location evidence="1">Membrane</location>
    </subcellularLocation>
</comment>
<dbReference type="Proteomes" id="UP000502035">
    <property type="component" value="Chromosome"/>
</dbReference>
<dbReference type="AlphaFoldDB" id="A0A6G7YFX8"/>
<dbReference type="InterPro" id="IPR019533">
    <property type="entry name" value="Peptidase_S26"/>
</dbReference>
<gene>
    <name evidence="7" type="ORF">G7071_10480</name>
</gene>
<dbReference type="GO" id="GO:0009003">
    <property type="term" value="F:signal peptidase activity"/>
    <property type="evidence" value="ECO:0007669"/>
    <property type="project" value="UniProtKB-EC"/>
</dbReference>
<protein>
    <recommendedName>
        <fullName evidence="5">Signal peptidase I</fullName>
        <ecNumber evidence="5">3.4.21.89</ecNumber>
    </recommendedName>
</protein>
<evidence type="ECO:0000256" key="6">
    <source>
        <dbReference type="SAM" id="Phobius"/>
    </source>
</evidence>
<dbReference type="NCBIfam" id="TIGR02228">
    <property type="entry name" value="sigpep_I_arch"/>
    <property type="match status" value="1"/>
</dbReference>
<evidence type="ECO:0000256" key="1">
    <source>
        <dbReference type="ARBA" id="ARBA00004370"/>
    </source>
</evidence>
<keyword evidence="3 6" id="KW-1133">Transmembrane helix</keyword>
<evidence type="ECO:0000313" key="8">
    <source>
        <dbReference type="Proteomes" id="UP000502035"/>
    </source>
</evidence>
<evidence type="ECO:0000313" key="7">
    <source>
        <dbReference type="EMBL" id="QIK75804.1"/>
    </source>
</evidence>
<evidence type="ECO:0000256" key="3">
    <source>
        <dbReference type="ARBA" id="ARBA00022989"/>
    </source>
</evidence>
<dbReference type="GO" id="GO:0006465">
    <property type="term" value="P:signal peptide processing"/>
    <property type="evidence" value="ECO:0007669"/>
    <property type="project" value="UniProtKB-UniRule"/>
</dbReference>
<dbReference type="InterPro" id="IPR036286">
    <property type="entry name" value="LexA/Signal_pep-like_sf"/>
</dbReference>
<dbReference type="SUPFAM" id="SSF51306">
    <property type="entry name" value="LexA/Signal peptidase"/>
    <property type="match status" value="1"/>
</dbReference>
<dbReference type="InterPro" id="IPR001733">
    <property type="entry name" value="Peptidase_S26B"/>
</dbReference>
<proteinExistence type="predicted"/>
<organism evidence="7 8">
    <name type="scientific">Nocardioides piscis</name>
    <dbReference type="NCBI Taxonomy" id="2714938"/>
    <lineage>
        <taxon>Bacteria</taxon>
        <taxon>Bacillati</taxon>
        <taxon>Actinomycetota</taxon>
        <taxon>Actinomycetes</taxon>
        <taxon>Propionibacteriales</taxon>
        <taxon>Nocardioidaceae</taxon>
        <taxon>Nocardioides</taxon>
    </lineage>
</organism>
<evidence type="ECO:0000256" key="2">
    <source>
        <dbReference type="ARBA" id="ARBA00022692"/>
    </source>
</evidence>
<dbReference type="CDD" id="cd06530">
    <property type="entry name" value="S26_SPase_I"/>
    <property type="match status" value="1"/>
</dbReference>
<reference evidence="7 8" key="1">
    <citation type="submission" date="2020-03" db="EMBL/GenBank/DDBJ databases">
        <title>Nocardioides sp. nov., isolated from fish.</title>
        <authorList>
            <person name="Hyun D.-W."/>
            <person name="Bae J.-W."/>
        </authorList>
    </citation>
    <scope>NUCLEOTIDE SEQUENCE [LARGE SCALE GENOMIC DNA]</scope>
    <source>
        <strain evidence="7 8">HDW12A</strain>
    </source>
</reference>
<evidence type="ECO:0000256" key="4">
    <source>
        <dbReference type="ARBA" id="ARBA00023136"/>
    </source>
</evidence>
<evidence type="ECO:0000256" key="5">
    <source>
        <dbReference type="NCBIfam" id="TIGR02228"/>
    </source>
</evidence>
<keyword evidence="4 6" id="KW-0472">Membrane</keyword>
<feature type="transmembrane region" description="Helical" evidence="6">
    <location>
        <begin position="20"/>
        <end position="42"/>
    </location>
</feature>
<accession>A0A6G7YFX8</accession>
<dbReference type="GO" id="GO:0016020">
    <property type="term" value="C:membrane"/>
    <property type="evidence" value="ECO:0007669"/>
    <property type="project" value="UniProtKB-SubCell"/>
</dbReference>
<sequence>MVVHQSRPVRLVTRASRLVVNLALGVVVLVAASFVVPGLLGFERYVIVGGSMSGTFERGSVAFERLVPVADLEVGDIITYQPPAESGLTTLVTHRIVAVRETRRGEHLFRTQGDANAQADPWTFSLPEGQQPRVDFTVPLVGHAFMAIADRETRMLLVGVPAGLVCLWGLGDLARLLVGLRRRQHAPHSSLTLQGA</sequence>
<dbReference type="KEGG" id="npi:G7071_10480"/>
<dbReference type="GO" id="GO:0004252">
    <property type="term" value="F:serine-type endopeptidase activity"/>
    <property type="evidence" value="ECO:0007669"/>
    <property type="project" value="UniProtKB-UniRule"/>
</dbReference>
<dbReference type="EC" id="3.4.21.89" evidence="5"/>
<keyword evidence="7" id="KW-0378">Hydrolase</keyword>
<name>A0A6G7YFX8_9ACTN</name>